<dbReference type="InterPro" id="IPR001228">
    <property type="entry name" value="IspD"/>
</dbReference>
<dbReference type="PANTHER" id="PTHR43181">
    <property type="entry name" value="2-C-METHYL-D-ERYTHRITOL 2,4-CYCLODIPHOSPHATE SYNTHASE, CHLOROPLASTIC"/>
    <property type="match status" value="1"/>
</dbReference>
<dbReference type="Gene3D" id="3.90.550.10">
    <property type="entry name" value="Spore Coat Polysaccharide Biosynthesis Protein SpsA, Chain A"/>
    <property type="match status" value="1"/>
</dbReference>
<dbReference type="Pfam" id="PF02542">
    <property type="entry name" value="YgbB"/>
    <property type="match status" value="1"/>
</dbReference>
<evidence type="ECO:0000256" key="7">
    <source>
        <dbReference type="ARBA" id="ARBA00023229"/>
    </source>
</evidence>
<dbReference type="GO" id="GO:0050518">
    <property type="term" value="F:2-C-methyl-D-erythritol 4-phosphate cytidylyltransferase activity"/>
    <property type="evidence" value="ECO:0007669"/>
    <property type="project" value="InterPro"/>
</dbReference>
<comment type="pathway">
    <text evidence="2 10">Isoprenoid biosynthesis; isopentenyl diphosphate biosynthesis via DXP pathway; isopentenyl diphosphate from 1-deoxy-D-xylulose 5-phosphate: step 4/6.</text>
</comment>
<feature type="site" description="Transition state stabilizer" evidence="10">
    <location>
        <position position="263"/>
    </location>
</feature>
<name>E4L8X0_9FIRM</name>
<dbReference type="SUPFAM" id="SSF69765">
    <property type="entry name" value="IpsF-like"/>
    <property type="match status" value="1"/>
</dbReference>
<feature type="site" description="Transition state stabilizer" evidence="10">
    <location>
        <position position="362"/>
    </location>
</feature>
<evidence type="ECO:0000313" key="13">
    <source>
        <dbReference type="Proteomes" id="UP000004594"/>
    </source>
</evidence>
<comment type="caution">
    <text evidence="10">Lacks conserved residue(s) required for the propagation of feature annotation.</text>
</comment>
<comment type="cofactor">
    <cofactor evidence="10">
        <name>a divalent metal cation</name>
        <dbReference type="ChEBI" id="CHEBI:60240"/>
    </cofactor>
    <text evidence="10">Binds 1 divalent metal cation per subunit.</text>
</comment>
<organism evidence="12 13">
    <name type="scientific">Dialister micraerophilus UPII 345-E</name>
    <dbReference type="NCBI Taxonomy" id="910314"/>
    <lineage>
        <taxon>Bacteria</taxon>
        <taxon>Bacillati</taxon>
        <taxon>Bacillota</taxon>
        <taxon>Negativicutes</taxon>
        <taxon>Veillonellales</taxon>
        <taxon>Veillonellaceae</taxon>
        <taxon>Dialister</taxon>
    </lineage>
</organism>
<comment type="similarity">
    <text evidence="10">Belongs to the IspF family.</text>
</comment>
<feature type="binding site" evidence="10">
    <location>
        <begin position="290"/>
        <end position="294"/>
    </location>
    <ligand>
        <name>4-CDP-2-C-methyl-D-erythritol 2-phosphate</name>
        <dbReference type="ChEBI" id="CHEBI:57919"/>
    </ligand>
</feature>
<protein>
    <recommendedName>
        <fullName evidence="3 10">2-C-methyl-D-erythritol 2,4-cyclodiphosphate synthase</fullName>
        <shortName evidence="10">MECDP-synthase</shortName>
        <shortName evidence="10">MECPP-synthase</shortName>
        <shortName evidence="10">MECPS</shortName>
        <ecNumber evidence="3 10">4.6.1.12</ecNumber>
    </recommendedName>
</protein>
<dbReference type="CDD" id="cd02516">
    <property type="entry name" value="CDP-ME_synthetase"/>
    <property type="match status" value="1"/>
</dbReference>
<dbReference type="PROSITE" id="PS01350">
    <property type="entry name" value="ISPF"/>
    <property type="match status" value="1"/>
</dbReference>
<dbReference type="Proteomes" id="UP000004594">
    <property type="component" value="Unassembled WGS sequence"/>
</dbReference>
<dbReference type="Pfam" id="PF01128">
    <property type="entry name" value="IspD"/>
    <property type="match status" value="1"/>
</dbReference>
<dbReference type="SUPFAM" id="SSF53448">
    <property type="entry name" value="Nucleotide-diphospho-sugar transferases"/>
    <property type="match status" value="1"/>
</dbReference>
<feature type="binding site" evidence="10">
    <location>
        <begin position="237"/>
        <end position="239"/>
    </location>
    <ligand>
        <name>4-CDP-2-C-methyl-D-erythritol 2-phosphate</name>
        <dbReference type="ChEBI" id="CHEBI:57919"/>
    </ligand>
</feature>
<evidence type="ECO:0000256" key="1">
    <source>
        <dbReference type="ARBA" id="ARBA00000200"/>
    </source>
</evidence>
<comment type="function">
    <text evidence="10">Involved in the biosynthesis of isopentenyl diphosphate (IPP) and dimethylallyl diphosphate (DMAPP), two major building blocks of isoprenoid compounds. Catalyzes the conversion of 4-diphosphocytidyl-2-C-methyl-D-erythritol 2-phosphate (CDP-ME2P) to 2-C-methyl-D-erythritol 2,4-cyclodiphosphate (ME-CPP) with a corresponding release of cytidine 5-monophosphate (CMP).</text>
</comment>
<dbReference type="InterPro" id="IPR036571">
    <property type="entry name" value="MECDP_synthase_sf"/>
</dbReference>
<dbReference type="FunFam" id="3.90.550.10:FF:000003">
    <property type="entry name" value="2-C-methyl-D-erythritol 4-phosphate cytidylyltransferase"/>
    <property type="match status" value="1"/>
</dbReference>
<sequence>MNSMILLCAGAGSRVGLSLNKLLLKHENKTLAQYTLENIFSSNQIDELIIVVKNSEIEIFKNILSKIRHTVKVKFTSGGKTRFESVKNGLLSVDPESDYLLIHDCARPFINNKIIKILLNNIDKDTPGAIPFLSCSDTIKEKEKNIVKKTLNRNNLIRIQTPQVFITKIFKDAISKIPSNNIEITDDSSILEYSGYKVKICKGYEKLFKITTIEDWEHFCEIIDRDKLMYRIGQGYDIHRKNLKNTLIIGGVKILNEKGLEGHSDADVLIHAIIDSLLGAAGLSDIGTYFPDTDIKYKNISSLTMLKKVSEIIEKENFVISNIDTTVIAQSPKLIKYIPEMKINISKILKIKINQIGIKAKTNEKLDAVGNDKAIIALSTALIVRRHCYAEEN</sequence>
<accession>E4L8X0</accession>
<dbReference type="InterPro" id="IPR029044">
    <property type="entry name" value="Nucleotide-diphossugar_trans"/>
</dbReference>
<evidence type="ECO:0000256" key="5">
    <source>
        <dbReference type="ARBA" id="ARBA00022695"/>
    </source>
</evidence>
<proteinExistence type="inferred from homology"/>
<dbReference type="NCBIfam" id="TIGR00151">
    <property type="entry name" value="ispF"/>
    <property type="match status" value="1"/>
</dbReference>
<keyword evidence="9" id="KW-0511">Multifunctional enzyme</keyword>
<dbReference type="UniPathway" id="UPA00056">
    <property type="reaction ID" value="UER00095"/>
</dbReference>
<dbReference type="InterPro" id="IPR020555">
    <property type="entry name" value="MECDP_synthase_CS"/>
</dbReference>
<evidence type="ECO:0000256" key="6">
    <source>
        <dbReference type="ARBA" id="ARBA00022723"/>
    </source>
</evidence>
<dbReference type="InterPro" id="IPR003526">
    <property type="entry name" value="MECDP_synthase"/>
</dbReference>
<dbReference type="GO" id="GO:0046872">
    <property type="term" value="F:metal ion binding"/>
    <property type="evidence" value="ECO:0007669"/>
    <property type="project" value="UniProtKB-KW"/>
</dbReference>
<feature type="binding site" evidence="10">
    <location>
        <begin position="263"/>
        <end position="264"/>
    </location>
    <ligand>
        <name>4-CDP-2-C-methyl-D-erythritol 2-phosphate</name>
        <dbReference type="ChEBI" id="CHEBI:57919"/>
    </ligand>
</feature>
<dbReference type="InterPro" id="IPR034683">
    <property type="entry name" value="IspD/TarI"/>
</dbReference>
<dbReference type="Gene3D" id="3.30.1330.50">
    <property type="entry name" value="2-C-methyl-D-erythritol 2,4-cyclodiphosphate synthase"/>
    <property type="match status" value="1"/>
</dbReference>
<comment type="caution">
    <text evidence="12">The sequence shown here is derived from an EMBL/GenBank/DDBJ whole genome shotgun (WGS) entry which is preliminary data.</text>
</comment>
<dbReference type="GO" id="GO:0016114">
    <property type="term" value="P:terpenoid biosynthetic process"/>
    <property type="evidence" value="ECO:0007669"/>
    <property type="project" value="InterPro"/>
</dbReference>
<evidence type="ECO:0000259" key="11">
    <source>
        <dbReference type="Pfam" id="PF02542"/>
    </source>
</evidence>
<feature type="domain" description="2-C-methyl-D-erythritol 2,4-cyclodiphosphate synthase" evidence="11">
    <location>
        <begin position="231"/>
        <end position="383"/>
    </location>
</feature>
<evidence type="ECO:0000256" key="4">
    <source>
        <dbReference type="ARBA" id="ARBA00022679"/>
    </source>
</evidence>
<feature type="binding site" evidence="10">
    <location>
        <begin position="285"/>
        <end position="287"/>
    </location>
    <ligand>
        <name>4-CDP-2-C-methyl-D-erythritol 2-phosphate</name>
        <dbReference type="ChEBI" id="CHEBI:57919"/>
    </ligand>
</feature>
<evidence type="ECO:0000256" key="9">
    <source>
        <dbReference type="ARBA" id="ARBA00023268"/>
    </source>
</evidence>
<dbReference type="NCBIfam" id="TIGR00453">
    <property type="entry name" value="ispD"/>
    <property type="match status" value="1"/>
</dbReference>
<feature type="binding site" evidence="10">
    <location>
        <position position="237"/>
    </location>
    <ligand>
        <name>a divalent metal cation</name>
        <dbReference type="ChEBI" id="CHEBI:60240"/>
    </ligand>
</feature>
<keyword evidence="8 10" id="KW-0456">Lyase</keyword>
<keyword evidence="7 10" id="KW-0414">Isoprene biosynthesis</keyword>
<dbReference type="AlphaFoldDB" id="E4L8X0"/>
<keyword evidence="5" id="KW-0548">Nucleotidyltransferase</keyword>
<dbReference type="GO" id="GO:0008685">
    <property type="term" value="F:2-C-methyl-D-erythritol 2,4-cyclodiphosphate synthase activity"/>
    <property type="evidence" value="ECO:0007669"/>
    <property type="project" value="UniProtKB-UniRule"/>
</dbReference>
<evidence type="ECO:0000256" key="10">
    <source>
        <dbReference type="HAMAP-Rule" id="MF_00107"/>
    </source>
</evidence>
<keyword evidence="4" id="KW-0808">Transferase</keyword>
<dbReference type="RefSeq" id="WP_007554595.1">
    <property type="nucleotide sequence ID" value="NZ_AENT01000016.1"/>
</dbReference>
<gene>
    <name evidence="10 12" type="primary">ispF</name>
    <name evidence="12" type="ORF">HMPREF9220_0940</name>
</gene>
<keyword evidence="6 10" id="KW-0479">Metal-binding</keyword>
<dbReference type="EMBL" id="AENT01000016">
    <property type="protein sequence ID" value="EFR42834.1"/>
    <property type="molecule type" value="Genomic_DNA"/>
</dbReference>
<feature type="binding site" evidence="10">
    <location>
        <position position="239"/>
    </location>
    <ligand>
        <name>a divalent metal cation</name>
        <dbReference type="ChEBI" id="CHEBI:60240"/>
    </ligand>
</feature>
<dbReference type="PANTHER" id="PTHR43181:SF1">
    <property type="entry name" value="2-C-METHYL-D-ERYTHRITOL 2,4-CYCLODIPHOSPHATE SYNTHASE, CHLOROPLASTIC"/>
    <property type="match status" value="1"/>
</dbReference>
<comment type="catalytic activity">
    <reaction evidence="1 10">
        <text>4-CDP-2-C-methyl-D-erythritol 2-phosphate = 2-C-methyl-D-erythritol 2,4-cyclic diphosphate + CMP</text>
        <dbReference type="Rhea" id="RHEA:23864"/>
        <dbReference type="ChEBI" id="CHEBI:57919"/>
        <dbReference type="ChEBI" id="CHEBI:58483"/>
        <dbReference type="ChEBI" id="CHEBI:60377"/>
        <dbReference type="EC" id="4.6.1.12"/>
    </reaction>
</comment>
<dbReference type="GO" id="GO:0019288">
    <property type="term" value="P:isopentenyl diphosphate biosynthetic process, methylerythritol 4-phosphate pathway"/>
    <property type="evidence" value="ECO:0007669"/>
    <property type="project" value="UniProtKB-UniRule"/>
</dbReference>
<reference evidence="12 13" key="1">
    <citation type="submission" date="2010-11" db="EMBL/GenBank/DDBJ databases">
        <authorList>
            <person name="Durkin A.S."/>
            <person name="Madupu R."/>
            <person name="Torralba M."/>
            <person name="Gillis M."/>
            <person name="Methe B."/>
            <person name="Sutton G."/>
            <person name="Nelson K.E."/>
        </authorList>
    </citation>
    <scope>NUCLEOTIDE SEQUENCE [LARGE SCALE GENOMIC DNA]</scope>
    <source>
        <strain evidence="12 13">UPII 345-E</strain>
    </source>
</reference>
<dbReference type="EC" id="4.6.1.12" evidence="3 10"/>
<evidence type="ECO:0000256" key="3">
    <source>
        <dbReference type="ARBA" id="ARBA00012579"/>
    </source>
</evidence>
<evidence type="ECO:0000256" key="8">
    <source>
        <dbReference type="ARBA" id="ARBA00023239"/>
    </source>
</evidence>
<dbReference type="OrthoDB" id="9806837at2"/>
<comment type="subunit">
    <text evidence="10">Homotrimer.</text>
</comment>
<dbReference type="CDD" id="cd00554">
    <property type="entry name" value="MECDP_synthase"/>
    <property type="match status" value="1"/>
</dbReference>
<dbReference type="eggNOG" id="COG1211">
    <property type="taxonomic scope" value="Bacteria"/>
</dbReference>
<dbReference type="HAMAP" id="MF_00107">
    <property type="entry name" value="IspF"/>
    <property type="match status" value="1"/>
</dbReference>
<dbReference type="eggNOG" id="COG0245">
    <property type="taxonomic scope" value="Bacteria"/>
</dbReference>
<evidence type="ECO:0000256" key="2">
    <source>
        <dbReference type="ARBA" id="ARBA00004709"/>
    </source>
</evidence>
<evidence type="ECO:0000313" key="12">
    <source>
        <dbReference type="EMBL" id="EFR42834.1"/>
    </source>
</evidence>
<feature type="binding site" evidence="10">
    <location>
        <position position="271"/>
    </location>
    <ligand>
        <name>a divalent metal cation</name>
        <dbReference type="ChEBI" id="CHEBI:60240"/>
    </ligand>
</feature>